<keyword evidence="1" id="KW-0378">Hydrolase</keyword>
<dbReference type="RefSeq" id="WP_284232378.1">
    <property type="nucleotide sequence ID" value="NZ_BSUL01000001.1"/>
</dbReference>
<dbReference type="CDD" id="cd05830">
    <property type="entry name" value="Sortase_E"/>
    <property type="match status" value="1"/>
</dbReference>
<comment type="caution">
    <text evidence="4">The sequence shown here is derived from an EMBL/GenBank/DDBJ whole genome shotgun (WGS) entry which is preliminary data.</text>
</comment>
<feature type="chain" id="PRO_5041334398" description="Class E sortase" evidence="3">
    <location>
        <begin position="27"/>
        <end position="237"/>
    </location>
</feature>
<evidence type="ECO:0000313" key="4">
    <source>
        <dbReference type="EMBL" id="GMA28828.1"/>
    </source>
</evidence>
<evidence type="ECO:0000256" key="1">
    <source>
        <dbReference type="ARBA" id="ARBA00022801"/>
    </source>
</evidence>
<dbReference type="SUPFAM" id="SSF63817">
    <property type="entry name" value="Sortase"/>
    <property type="match status" value="1"/>
</dbReference>
<protein>
    <recommendedName>
        <fullName evidence="6">Class E sortase</fullName>
    </recommendedName>
</protein>
<dbReference type="InterPro" id="IPR023365">
    <property type="entry name" value="Sortase_dom-sf"/>
</dbReference>
<proteinExistence type="predicted"/>
<evidence type="ECO:0000313" key="5">
    <source>
        <dbReference type="Proteomes" id="UP001157160"/>
    </source>
</evidence>
<feature type="active site" description="Proton donor/acceptor" evidence="2">
    <location>
        <position position="133"/>
    </location>
</feature>
<name>A0AA37XBN9_9MICO</name>
<dbReference type="Gene3D" id="2.40.260.10">
    <property type="entry name" value="Sortase"/>
    <property type="match status" value="1"/>
</dbReference>
<dbReference type="PROSITE" id="PS51257">
    <property type="entry name" value="PROKAR_LIPOPROTEIN"/>
    <property type="match status" value="1"/>
</dbReference>
<keyword evidence="5" id="KW-1185">Reference proteome</keyword>
<evidence type="ECO:0000256" key="3">
    <source>
        <dbReference type="SAM" id="SignalP"/>
    </source>
</evidence>
<gene>
    <name evidence="4" type="ORF">GCM10025874_20810</name>
</gene>
<sequence>MDFRGRGIGVGAVLLGAAMIAGCAVAPPADLRADAPDSPVVSAAAAPTAALAAVTTATASAAPPQGEPPIVAQPAAHQVFATMHVPRFGQGWMRSIGEGVSESRVLNREDINVGHYDSTQMPGQVGNFAVAAHRETHSGPFSEISALQIGDPIVIETPEAFFVYLYRNTEYVLPSGVGVLDATPQFGSESPGDRIITLTSCNPRMSTAERIIAYGVLDTWAPNTGQGMPQEIAALLG</sequence>
<dbReference type="InterPro" id="IPR053465">
    <property type="entry name" value="Sortase_Class_E"/>
</dbReference>
<dbReference type="Proteomes" id="UP001157160">
    <property type="component" value="Unassembled WGS sequence"/>
</dbReference>
<reference evidence="4 5" key="1">
    <citation type="journal article" date="2014" name="Int. J. Syst. Evol. Microbiol.">
        <title>Complete genome sequence of Corynebacterium casei LMG S-19264T (=DSM 44701T), isolated from a smear-ripened cheese.</title>
        <authorList>
            <consortium name="US DOE Joint Genome Institute (JGI-PGF)"/>
            <person name="Walter F."/>
            <person name="Albersmeier A."/>
            <person name="Kalinowski J."/>
            <person name="Ruckert C."/>
        </authorList>
    </citation>
    <scope>NUCLEOTIDE SEQUENCE [LARGE SCALE GENOMIC DNA]</scope>
    <source>
        <strain evidence="4 5">NBRC 112289</strain>
    </source>
</reference>
<accession>A0AA37XBN9</accession>
<dbReference type="GO" id="GO:0016787">
    <property type="term" value="F:hydrolase activity"/>
    <property type="evidence" value="ECO:0007669"/>
    <property type="project" value="UniProtKB-KW"/>
</dbReference>
<dbReference type="AlphaFoldDB" id="A0AA37XBN9"/>
<organism evidence="4 5">
    <name type="scientific">Arenivirga flava</name>
    <dbReference type="NCBI Taxonomy" id="1930060"/>
    <lineage>
        <taxon>Bacteria</taxon>
        <taxon>Bacillati</taxon>
        <taxon>Actinomycetota</taxon>
        <taxon>Actinomycetes</taxon>
        <taxon>Micrococcales</taxon>
        <taxon>Microbacteriaceae</taxon>
        <taxon>Arenivirga</taxon>
    </lineage>
</organism>
<keyword evidence="3" id="KW-0732">Signal</keyword>
<dbReference type="NCBIfam" id="NF033747">
    <property type="entry name" value="class_E_sortase"/>
    <property type="match status" value="1"/>
</dbReference>
<feature type="signal peptide" evidence="3">
    <location>
        <begin position="1"/>
        <end position="26"/>
    </location>
</feature>
<dbReference type="Pfam" id="PF04203">
    <property type="entry name" value="Sortase"/>
    <property type="match status" value="1"/>
</dbReference>
<dbReference type="InterPro" id="IPR042003">
    <property type="entry name" value="Sortase_E"/>
</dbReference>
<feature type="active site" description="Acyl-thioester intermediate" evidence="2">
    <location>
        <position position="201"/>
    </location>
</feature>
<dbReference type="EMBL" id="BSUL01000001">
    <property type="protein sequence ID" value="GMA28828.1"/>
    <property type="molecule type" value="Genomic_DNA"/>
</dbReference>
<evidence type="ECO:0000256" key="2">
    <source>
        <dbReference type="PIRSR" id="PIRSR605754-1"/>
    </source>
</evidence>
<dbReference type="InterPro" id="IPR005754">
    <property type="entry name" value="Sortase"/>
</dbReference>
<evidence type="ECO:0008006" key="6">
    <source>
        <dbReference type="Google" id="ProtNLM"/>
    </source>
</evidence>